<organism evidence="2 3">
    <name type="scientific">Parasphingorhabdus marina DSM 22363</name>
    <dbReference type="NCBI Taxonomy" id="1123272"/>
    <lineage>
        <taxon>Bacteria</taxon>
        <taxon>Pseudomonadati</taxon>
        <taxon>Pseudomonadota</taxon>
        <taxon>Alphaproteobacteria</taxon>
        <taxon>Sphingomonadales</taxon>
        <taxon>Sphingomonadaceae</taxon>
        <taxon>Parasphingorhabdus</taxon>
    </lineage>
</organism>
<evidence type="ECO:0000313" key="2">
    <source>
        <dbReference type="EMBL" id="SIO22807.1"/>
    </source>
</evidence>
<dbReference type="Proteomes" id="UP000185192">
    <property type="component" value="Unassembled WGS sequence"/>
</dbReference>
<dbReference type="InterPro" id="IPR001853">
    <property type="entry name" value="DSBA-like_thioredoxin_dom"/>
</dbReference>
<evidence type="ECO:0000313" key="3">
    <source>
        <dbReference type="Proteomes" id="UP000185192"/>
    </source>
</evidence>
<dbReference type="Gene3D" id="3.40.30.10">
    <property type="entry name" value="Glutaredoxin"/>
    <property type="match status" value="1"/>
</dbReference>
<dbReference type="InterPro" id="IPR036249">
    <property type="entry name" value="Thioredoxin-like_sf"/>
</dbReference>
<feature type="domain" description="DSBA-like thioredoxin" evidence="1">
    <location>
        <begin position="3"/>
        <end position="181"/>
    </location>
</feature>
<dbReference type="STRING" id="1123272.SAMN02745824_3439"/>
<proteinExistence type="predicted"/>
<dbReference type="GO" id="GO:0016853">
    <property type="term" value="F:isomerase activity"/>
    <property type="evidence" value="ECO:0007669"/>
    <property type="project" value="UniProtKB-KW"/>
</dbReference>
<dbReference type="RefSeq" id="WP_074206296.1">
    <property type="nucleotide sequence ID" value="NZ_FSQW01000002.1"/>
</dbReference>
<dbReference type="SUPFAM" id="SSF52833">
    <property type="entry name" value="Thioredoxin-like"/>
    <property type="match status" value="1"/>
</dbReference>
<dbReference type="EMBL" id="FSQW01000002">
    <property type="protein sequence ID" value="SIO22807.1"/>
    <property type="molecule type" value="Genomic_DNA"/>
</dbReference>
<protein>
    <submittedName>
        <fullName evidence="2">2-hydroxychromene-2-carboxylate isomerase</fullName>
    </submittedName>
</protein>
<accession>A0A1N6HSN7</accession>
<name>A0A1N6HSN7_9SPHN</name>
<keyword evidence="2" id="KW-0413">Isomerase</keyword>
<dbReference type="Pfam" id="PF01323">
    <property type="entry name" value="DSBA"/>
    <property type="match status" value="1"/>
</dbReference>
<keyword evidence="3" id="KW-1185">Reference proteome</keyword>
<dbReference type="GO" id="GO:0016491">
    <property type="term" value="F:oxidoreductase activity"/>
    <property type="evidence" value="ECO:0007669"/>
    <property type="project" value="InterPro"/>
</dbReference>
<gene>
    <name evidence="2" type="ORF">SAMN02745824_3439</name>
</gene>
<reference evidence="3" key="1">
    <citation type="submission" date="2016-11" db="EMBL/GenBank/DDBJ databases">
        <authorList>
            <person name="Varghese N."/>
            <person name="Submissions S."/>
        </authorList>
    </citation>
    <scope>NUCLEOTIDE SEQUENCE [LARGE SCALE GENOMIC DNA]</scope>
    <source>
        <strain evidence="3">DSM 22363</strain>
    </source>
</reference>
<dbReference type="AlphaFoldDB" id="A0A1N6HSN7"/>
<sequence length="191" mass="20799">MLTVHVDFKSPAAWLAIGPTQALADRHDAPIDWRAFPVFERPIPDLPEKASIGETHRKVRAESRRRIFSKYAALQRLELQFPDEPKGTELALGALELISGDRTAYVEAAFTAYWQDRADLDDPATVTSLIAQSVAEPFAADPGQCAMALATATEAAEALGVVDAPAYCIADQLFIGREHLPWIGELLASEG</sequence>
<evidence type="ECO:0000259" key="1">
    <source>
        <dbReference type="Pfam" id="PF01323"/>
    </source>
</evidence>
<dbReference type="OrthoDB" id="5244108at2"/>